<dbReference type="Gramene" id="AUR62035022-RA">
    <property type="protein sequence ID" value="AUR62035022-RA:cds"/>
    <property type="gene ID" value="AUR62035022"/>
</dbReference>
<organism evidence="3 4">
    <name type="scientific">Chenopodium quinoa</name>
    <name type="common">Quinoa</name>
    <dbReference type="NCBI Taxonomy" id="63459"/>
    <lineage>
        <taxon>Eukaryota</taxon>
        <taxon>Viridiplantae</taxon>
        <taxon>Streptophyta</taxon>
        <taxon>Embryophyta</taxon>
        <taxon>Tracheophyta</taxon>
        <taxon>Spermatophyta</taxon>
        <taxon>Magnoliopsida</taxon>
        <taxon>eudicotyledons</taxon>
        <taxon>Gunneridae</taxon>
        <taxon>Pentapetalae</taxon>
        <taxon>Caryophyllales</taxon>
        <taxon>Chenopodiaceae</taxon>
        <taxon>Chenopodioideae</taxon>
        <taxon>Atripliceae</taxon>
        <taxon>Chenopodium</taxon>
    </lineage>
</organism>
<keyword evidence="2" id="KW-0732">Signal</keyword>
<evidence type="ECO:0000313" key="4">
    <source>
        <dbReference type="Proteomes" id="UP000596660"/>
    </source>
</evidence>
<protein>
    <submittedName>
        <fullName evidence="3">Uncharacterized protein</fullName>
    </submittedName>
</protein>
<dbReference type="CDD" id="cd09218">
    <property type="entry name" value="TLP-PA"/>
    <property type="match status" value="1"/>
</dbReference>
<reference evidence="3" key="2">
    <citation type="submission" date="2021-03" db="UniProtKB">
        <authorList>
            <consortium name="EnsemblPlants"/>
        </authorList>
    </citation>
    <scope>IDENTIFICATION</scope>
</reference>
<dbReference type="SMART" id="SM00205">
    <property type="entry name" value="THN"/>
    <property type="match status" value="1"/>
</dbReference>
<keyword evidence="4" id="KW-1185">Reference proteome</keyword>
<name>A0A803MTN1_CHEQI</name>
<dbReference type="InterPro" id="IPR001938">
    <property type="entry name" value="Thaumatin"/>
</dbReference>
<dbReference type="EnsemblPlants" id="AUR62035022-RA">
    <property type="protein sequence ID" value="AUR62035022-RA:cds"/>
    <property type="gene ID" value="AUR62035022"/>
</dbReference>
<dbReference type="Gene3D" id="2.60.110.10">
    <property type="entry name" value="Thaumatin"/>
    <property type="match status" value="1"/>
</dbReference>
<accession>A0A803MTN1</accession>
<evidence type="ECO:0000256" key="2">
    <source>
        <dbReference type="SAM" id="SignalP"/>
    </source>
</evidence>
<dbReference type="FunFam" id="2.60.110.10:FF:000004">
    <property type="entry name" value="THAUMATIN-LIKE PROTEIN 1"/>
    <property type="match status" value="1"/>
</dbReference>
<dbReference type="Proteomes" id="UP000596660">
    <property type="component" value="Unplaced"/>
</dbReference>
<reference evidence="3" key="1">
    <citation type="journal article" date="2017" name="Nature">
        <title>The genome of Chenopodium quinoa.</title>
        <authorList>
            <person name="Jarvis D.E."/>
            <person name="Ho Y.S."/>
            <person name="Lightfoot D.J."/>
            <person name="Schmoeckel S.M."/>
            <person name="Li B."/>
            <person name="Borm T.J.A."/>
            <person name="Ohyanagi H."/>
            <person name="Mineta K."/>
            <person name="Michell C.T."/>
            <person name="Saber N."/>
            <person name="Kharbatia N.M."/>
            <person name="Rupper R.R."/>
            <person name="Sharp A.R."/>
            <person name="Dally N."/>
            <person name="Boughton B.A."/>
            <person name="Woo Y.H."/>
            <person name="Gao G."/>
            <person name="Schijlen E.G.W.M."/>
            <person name="Guo X."/>
            <person name="Momin A.A."/>
            <person name="Negrao S."/>
            <person name="Al-Babili S."/>
            <person name="Gehring C."/>
            <person name="Roessner U."/>
            <person name="Jung C."/>
            <person name="Murphy K."/>
            <person name="Arold S.T."/>
            <person name="Gojobori T."/>
            <person name="van der Linden C.G."/>
            <person name="van Loo E.N."/>
            <person name="Jellen E.N."/>
            <person name="Maughan P.J."/>
            <person name="Tester M."/>
        </authorList>
    </citation>
    <scope>NUCLEOTIDE SEQUENCE [LARGE SCALE GENOMIC DNA]</scope>
    <source>
        <strain evidence="3">cv. PI 614886</strain>
    </source>
</reference>
<feature type="chain" id="PRO_5031225404" evidence="2">
    <location>
        <begin position="22"/>
        <end position="373"/>
    </location>
</feature>
<dbReference type="InterPro" id="IPR037176">
    <property type="entry name" value="Osmotin/thaumatin-like_sf"/>
</dbReference>
<dbReference type="PRINTS" id="PR00347">
    <property type="entry name" value="THAUMATIN"/>
</dbReference>
<dbReference type="PANTHER" id="PTHR31048">
    <property type="entry name" value="OS03G0233200 PROTEIN"/>
    <property type="match status" value="1"/>
</dbReference>
<evidence type="ECO:0000256" key="1">
    <source>
        <dbReference type="SAM" id="MobiDB-lite"/>
    </source>
</evidence>
<sequence length="373" mass="39729">MDQPFFFFFFLQFLFFKGTFGATITTLNKCDYTIWPGVLSNAGSPDIGSTGFELSSGGSRSFQASPGWSGRIWARTRCGQDSTSGRWVCSTGDCRTGQLECTGSGATTPATLAEFTIGHGPTDHDFYDVSLVDGFNVPMVIETEGGFDSCLPTGCASDLNQQCPSELRVAEGDACNSACGAFATPEYCCSGTYASPSTCAPSQYSKMFKLSCPHAYSYAFDDPTSTNDQAIGLLVASEGNGQLNSGRKSRKPSSRGPKPNDGVVYELQGSKVNRGVTMANNVVYKAVCIRSIGVRTYDGFSFKGEGGELYVYIGSKVVLKGVKWETLYVLQGSTLSGTRSSVVTSFVFGSVKKQVEHRVTLGGGGGPHSRKIS</sequence>
<evidence type="ECO:0000313" key="3">
    <source>
        <dbReference type="EnsemblPlants" id="AUR62035022-RA:cds"/>
    </source>
</evidence>
<dbReference type="SUPFAM" id="SSF49870">
    <property type="entry name" value="Osmotin, thaumatin-like protein"/>
    <property type="match status" value="1"/>
</dbReference>
<dbReference type="AlphaFoldDB" id="A0A803MTN1"/>
<dbReference type="PROSITE" id="PS51367">
    <property type="entry name" value="THAUMATIN_2"/>
    <property type="match status" value="1"/>
</dbReference>
<proteinExistence type="predicted"/>
<dbReference type="Pfam" id="PF00314">
    <property type="entry name" value="Thaumatin"/>
    <property type="match status" value="1"/>
</dbReference>
<feature type="signal peptide" evidence="2">
    <location>
        <begin position="1"/>
        <end position="21"/>
    </location>
</feature>
<feature type="region of interest" description="Disordered" evidence="1">
    <location>
        <begin position="239"/>
        <end position="261"/>
    </location>
</feature>